<proteinExistence type="predicted"/>
<accession>A0A147BEX0</accession>
<dbReference type="AlphaFoldDB" id="A0A147BEX0"/>
<protein>
    <submittedName>
        <fullName evidence="1">Uncharacterized protein</fullName>
    </submittedName>
</protein>
<organism evidence="1">
    <name type="scientific">Ixodes ricinus</name>
    <name type="common">Common tick</name>
    <name type="synonym">Acarus ricinus</name>
    <dbReference type="NCBI Taxonomy" id="34613"/>
    <lineage>
        <taxon>Eukaryota</taxon>
        <taxon>Metazoa</taxon>
        <taxon>Ecdysozoa</taxon>
        <taxon>Arthropoda</taxon>
        <taxon>Chelicerata</taxon>
        <taxon>Arachnida</taxon>
        <taxon>Acari</taxon>
        <taxon>Parasitiformes</taxon>
        <taxon>Ixodida</taxon>
        <taxon>Ixodoidea</taxon>
        <taxon>Ixodidae</taxon>
        <taxon>Ixodinae</taxon>
        <taxon>Ixodes</taxon>
    </lineage>
</organism>
<sequence length="119" mass="13109">MQLLQFRIVGTTLDALSIVTPPAQGGGCGTISPTIMLHSTRWTQILPFNFHVIFPGGQRQSYIASGSVSLIHSPSFTASGKPEHRSVQRVNVMKQLLIYCATAKFMTRKEKTSRARCCN</sequence>
<dbReference type="EMBL" id="GEGO01006067">
    <property type="protein sequence ID" value="JAR89337.1"/>
    <property type="molecule type" value="Transcribed_RNA"/>
</dbReference>
<name>A0A147BEX0_IXORI</name>
<evidence type="ECO:0000313" key="1">
    <source>
        <dbReference type="EMBL" id="JAR89337.1"/>
    </source>
</evidence>
<reference evidence="1" key="1">
    <citation type="journal article" date="2018" name="PLoS Negl. Trop. Dis.">
        <title>Sialome diversity of ticks revealed by RNAseq of single tick salivary glands.</title>
        <authorList>
            <person name="Perner J."/>
            <person name="Kropackova S."/>
            <person name="Kopacek P."/>
            <person name="Ribeiro J.M."/>
        </authorList>
    </citation>
    <scope>NUCLEOTIDE SEQUENCE</scope>
    <source>
        <strain evidence="1">Siblings of single egg batch collected in Ceske Budejovice</strain>
        <tissue evidence="1">Salivary glands</tissue>
    </source>
</reference>